<feature type="transmembrane region" description="Helical" evidence="1">
    <location>
        <begin position="44"/>
        <end position="62"/>
    </location>
</feature>
<keyword evidence="1" id="KW-1133">Transmembrane helix</keyword>
<sequence>MMKRLSGRSLAHPGCLIGITLGLTLGIILGGVLAASFNVALSIVLWTWLGLTVALGALGWIIGSISSSRLPAVEEEGPGSEIG</sequence>
<keyword evidence="3" id="KW-1185">Reference proteome</keyword>
<organism evidence="2 3">
    <name type="scientific">Tengunoibacter tsumagoiensis</name>
    <dbReference type="NCBI Taxonomy" id="2014871"/>
    <lineage>
        <taxon>Bacteria</taxon>
        <taxon>Bacillati</taxon>
        <taxon>Chloroflexota</taxon>
        <taxon>Ktedonobacteria</taxon>
        <taxon>Ktedonobacterales</taxon>
        <taxon>Dictyobacteraceae</taxon>
        <taxon>Tengunoibacter</taxon>
    </lineage>
</organism>
<keyword evidence="1" id="KW-0472">Membrane</keyword>
<accession>A0A401ZYZ3</accession>
<reference evidence="3" key="1">
    <citation type="submission" date="2018-12" db="EMBL/GenBank/DDBJ databases">
        <title>Tengunoibacter tsumagoiensis gen. nov., sp. nov., Dictyobacter kobayashii sp. nov., D. alpinus sp. nov., and D. joshuensis sp. nov. and description of Dictyobacteraceae fam. nov. within the order Ktedonobacterales isolated from Tengu-no-mugimeshi.</title>
        <authorList>
            <person name="Wang C.M."/>
            <person name="Zheng Y."/>
            <person name="Sakai Y."/>
            <person name="Toyoda A."/>
            <person name="Minakuchi Y."/>
            <person name="Abe K."/>
            <person name="Yokota A."/>
            <person name="Yabe S."/>
        </authorList>
    </citation>
    <scope>NUCLEOTIDE SEQUENCE [LARGE SCALE GENOMIC DNA]</scope>
    <source>
        <strain evidence="3">Uno3</strain>
    </source>
</reference>
<name>A0A401ZYZ3_9CHLR</name>
<protein>
    <submittedName>
        <fullName evidence="2">Uncharacterized protein</fullName>
    </submittedName>
</protein>
<gene>
    <name evidence="2" type="ORF">KTT_19350</name>
</gene>
<dbReference type="OrthoDB" id="164748at2"/>
<dbReference type="AlphaFoldDB" id="A0A401ZYZ3"/>
<evidence type="ECO:0000313" key="2">
    <source>
        <dbReference type="EMBL" id="GCE12076.1"/>
    </source>
</evidence>
<proteinExistence type="predicted"/>
<dbReference type="RefSeq" id="WP_126579734.1">
    <property type="nucleotide sequence ID" value="NZ_BIFR01000001.1"/>
</dbReference>
<dbReference type="EMBL" id="BIFR01000001">
    <property type="protein sequence ID" value="GCE12076.1"/>
    <property type="molecule type" value="Genomic_DNA"/>
</dbReference>
<comment type="caution">
    <text evidence="2">The sequence shown here is derived from an EMBL/GenBank/DDBJ whole genome shotgun (WGS) entry which is preliminary data.</text>
</comment>
<dbReference type="Proteomes" id="UP000287352">
    <property type="component" value="Unassembled WGS sequence"/>
</dbReference>
<evidence type="ECO:0000313" key="3">
    <source>
        <dbReference type="Proteomes" id="UP000287352"/>
    </source>
</evidence>
<keyword evidence="1" id="KW-0812">Transmembrane</keyword>
<evidence type="ECO:0000256" key="1">
    <source>
        <dbReference type="SAM" id="Phobius"/>
    </source>
</evidence>